<reference evidence="2" key="1">
    <citation type="submission" date="2022-11" db="UniProtKB">
        <authorList>
            <consortium name="WormBaseParasite"/>
        </authorList>
    </citation>
    <scope>IDENTIFICATION</scope>
</reference>
<accession>A0A914DNR2</accession>
<evidence type="ECO:0000313" key="2">
    <source>
        <dbReference type="WBParaSite" id="ACRNAN_scaffold3109.g23335.t1"/>
    </source>
</evidence>
<organism evidence="1 2">
    <name type="scientific">Acrobeloides nanus</name>
    <dbReference type="NCBI Taxonomy" id="290746"/>
    <lineage>
        <taxon>Eukaryota</taxon>
        <taxon>Metazoa</taxon>
        <taxon>Ecdysozoa</taxon>
        <taxon>Nematoda</taxon>
        <taxon>Chromadorea</taxon>
        <taxon>Rhabditida</taxon>
        <taxon>Tylenchina</taxon>
        <taxon>Cephalobomorpha</taxon>
        <taxon>Cephaloboidea</taxon>
        <taxon>Cephalobidae</taxon>
        <taxon>Acrobeloides</taxon>
    </lineage>
</organism>
<dbReference type="Proteomes" id="UP000887540">
    <property type="component" value="Unplaced"/>
</dbReference>
<protein>
    <submittedName>
        <fullName evidence="2">Uncharacterized protein</fullName>
    </submittedName>
</protein>
<dbReference type="WBParaSite" id="ACRNAN_scaffold3109.g23335.t1">
    <property type="protein sequence ID" value="ACRNAN_scaffold3109.g23335.t1"/>
    <property type="gene ID" value="ACRNAN_scaffold3109.g23335"/>
</dbReference>
<sequence>MFKVQIEDRMGNA</sequence>
<keyword evidence="1" id="KW-1185">Reference proteome</keyword>
<proteinExistence type="predicted"/>
<evidence type="ECO:0000313" key="1">
    <source>
        <dbReference type="Proteomes" id="UP000887540"/>
    </source>
</evidence>
<name>A0A914DNR2_9BILA</name>